<protein>
    <submittedName>
        <fullName evidence="3">N-acetyltransferase</fullName>
    </submittedName>
</protein>
<proteinExistence type="predicted"/>
<dbReference type="InterPro" id="IPR031165">
    <property type="entry name" value="GNAT_YJDJ"/>
</dbReference>
<keyword evidence="4" id="KW-1185">Reference proteome</keyword>
<dbReference type="PROSITE" id="PS51729">
    <property type="entry name" value="GNAT_YJDJ"/>
    <property type="match status" value="1"/>
</dbReference>
<dbReference type="PROSITE" id="PS51186">
    <property type="entry name" value="GNAT"/>
    <property type="match status" value="1"/>
</dbReference>
<feature type="domain" description="N-acetyltransferase" evidence="1">
    <location>
        <begin position="1"/>
        <end position="103"/>
    </location>
</feature>
<name>A0AAP2DQL1_9BACT</name>
<gene>
    <name evidence="3" type="ORF">KK083_20010</name>
</gene>
<sequence>MNEIQLKLNDAGRGAFVIEENGVRIAEMEISIAGGNLIVYHTEVAEKLKGQGVAGKLLETMVAYVRKHNLKVVPLCPYVHAQFKRHPEQYTDIWNKEWHTAKP</sequence>
<dbReference type="GO" id="GO:0016747">
    <property type="term" value="F:acyltransferase activity, transferring groups other than amino-acyl groups"/>
    <property type="evidence" value="ECO:0007669"/>
    <property type="project" value="InterPro"/>
</dbReference>
<dbReference type="Gene3D" id="3.40.630.30">
    <property type="match status" value="1"/>
</dbReference>
<dbReference type="PANTHER" id="PTHR31435:SF10">
    <property type="entry name" value="BSR4717 PROTEIN"/>
    <property type="match status" value="1"/>
</dbReference>
<dbReference type="Pfam" id="PF14542">
    <property type="entry name" value="Acetyltransf_CG"/>
    <property type="match status" value="1"/>
</dbReference>
<dbReference type="SUPFAM" id="SSF55729">
    <property type="entry name" value="Acyl-CoA N-acyltransferases (Nat)"/>
    <property type="match status" value="1"/>
</dbReference>
<comment type="caution">
    <text evidence="3">The sequence shown here is derived from an EMBL/GenBank/DDBJ whole genome shotgun (WGS) entry which is preliminary data.</text>
</comment>
<evidence type="ECO:0000313" key="3">
    <source>
        <dbReference type="EMBL" id="MBT1699192.1"/>
    </source>
</evidence>
<dbReference type="CDD" id="cd04301">
    <property type="entry name" value="NAT_SF"/>
    <property type="match status" value="1"/>
</dbReference>
<dbReference type="InterPro" id="IPR045057">
    <property type="entry name" value="Gcn5-rel_NAT"/>
</dbReference>
<dbReference type="Proteomes" id="UP001319200">
    <property type="component" value="Unassembled WGS sequence"/>
</dbReference>
<dbReference type="InterPro" id="IPR016181">
    <property type="entry name" value="Acyl_CoA_acyltransferase"/>
</dbReference>
<dbReference type="EMBL" id="JAHESF010000022">
    <property type="protein sequence ID" value="MBT1699192.1"/>
    <property type="molecule type" value="Genomic_DNA"/>
</dbReference>
<feature type="domain" description="N-acetyltransferase" evidence="2">
    <location>
        <begin position="8"/>
        <end position="95"/>
    </location>
</feature>
<dbReference type="RefSeq" id="WP_254166871.1">
    <property type="nucleotide sequence ID" value="NZ_JAHESF010000022.1"/>
</dbReference>
<dbReference type="AlphaFoldDB" id="A0AAP2DQL1"/>
<evidence type="ECO:0000259" key="1">
    <source>
        <dbReference type="PROSITE" id="PS51186"/>
    </source>
</evidence>
<reference evidence="3 4" key="1">
    <citation type="submission" date="2021-05" db="EMBL/GenBank/DDBJ databases">
        <title>A Polyphasic approach of four new species of the genus Ohtaekwangia: Ohtaekwangia histidinii sp. nov., Ohtaekwangia cretensis sp. nov., Ohtaekwangia indiensis sp. nov., Ohtaekwangia reichenbachii sp. nov. from diverse environment.</title>
        <authorList>
            <person name="Octaviana S."/>
        </authorList>
    </citation>
    <scope>NUCLEOTIDE SEQUENCE [LARGE SCALE GENOMIC DNA]</scope>
    <source>
        <strain evidence="3 4">PWU4</strain>
    </source>
</reference>
<accession>A0AAP2DQL1</accession>
<evidence type="ECO:0000313" key="4">
    <source>
        <dbReference type="Proteomes" id="UP001319200"/>
    </source>
</evidence>
<dbReference type="PANTHER" id="PTHR31435">
    <property type="entry name" value="PROTEIN NATD1"/>
    <property type="match status" value="1"/>
</dbReference>
<organism evidence="3 4">
    <name type="scientific">Chryseosolibacter histidini</name>
    <dbReference type="NCBI Taxonomy" id="2782349"/>
    <lineage>
        <taxon>Bacteria</taxon>
        <taxon>Pseudomonadati</taxon>
        <taxon>Bacteroidota</taxon>
        <taxon>Cytophagia</taxon>
        <taxon>Cytophagales</taxon>
        <taxon>Chryseotaleaceae</taxon>
        <taxon>Chryseosolibacter</taxon>
    </lineage>
</organism>
<dbReference type="InterPro" id="IPR000182">
    <property type="entry name" value="GNAT_dom"/>
</dbReference>
<evidence type="ECO:0000259" key="2">
    <source>
        <dbReference type="PROSITE" id="PS51729"/>
    </source>
</evidence>